<dbReference type="InterPro" id="IPR036271">
    <property type="entry name" value="Tet_transcr_reg_TetR-rel_C_sf"/>
</dbReference>
<evidence type="ECO:0000313" key="6">
    <source>
        <dbReference type="EMBL" id="GMG83514.1"/>
    </source>
</evidence>
<keyword evidence="1" id="KW-0805">Transcription regulation</keyword>
<protein>
    <submittedName>
        <fullName evidence="6">TetR/AcrR family transcriptional regulator</fullName>
    </submittedName>
</protein>
<dbReference type="PANTHER" id="PTHR30055">
    <property type="entry name" value="HTH-TYPE TRANSCRIPTIONAL REGULATOR RUTR"/>
    <property type="match status" value="1"/>
</dbReference>
<evidence type="ECO:0000313" key="7">
    <source>
        <dbReference type="Proteomes" id="UP001239909"/>
    </source>
</evidence>
<gene>
    <name evidence="6" type="ORF">LNKW23_27270</name>
</gene>
<evidence type="ECO:0000259" key="5">
    <source>
        <dbReference type="PROSITE" id="PS50977"/>
    </source>
</evidence>
<dbReference type="SUPFAM" id="SSF46689">
    <property type="entry name" value="Homeodomain-like"/>
    <property type="match status" value="1"/>
</dbReference>
<evidence type="ECO:0000256" key="1">
    <source>
        <dbReference type="ARBA" id="ARBA00023015"/>
    </source>
</evidence>
<dbReference type="InterPro" id="IPR050109">
    <property type="entry name" value="HTH-type_TetR-like_transc_reg"/>
</dbReference>
<keyword evidence="3" id="KW-0804">Transcription</keyword>
<dbReference type="PROSITE" id="PS50977">
    <property type="entry name" value="HTH_TETR_2"/>
    <property type="match status" value="1"/>
</dbReference>
<evidence type="ECO:0000256" key="2">
    <source>
        <dbReference type="ARBA" id="ARBA00023125"/>
    </source>
</evidence>
<dbReference type="Gene3D" id="1.10.357.10">
    <property type="entry name" value="Tetracycline Repressor, domain 2"/>
    <property type="match status" value="1"/>
</dbReference>
<evidence type="ECO:0000256" key="4">
    <source>
        <dbReference type="PROSITE-ProRule" id="PRU00335"/>
    </source>
</evidence>
<dbReference type="SUPFAM" id="SSF48498">
    <property type="entry name" value="Tetracyclin repressor-like, C-terminal domain"/>
    <property type="match status" value="1"/>
</dbReference>
<keyword evidence="2 4" id="KW-0238">DNA-binding</keyword>
<name>A0ABQ6LMJ2_9RHOB</name>
<comment type="caution">
    <text evidence="6">The sequence shown here is derived from an EMBL/GenBank/DDBJ whole genome shotgun (WGS) entry which is preliminary data.</text>
</comment>
<dbReference type="InterPro" id="IPR009057">
    <property type="entry name" value="Homeodomain-like_sf"/>
</dbReference>
<feature type="domain" description="HTH tetR-type" evidence="5">
    <location>
        <begin position="6"/>
        <end position="66"/>
    </location>
</feature>
<keyword evidence="7" id="KW-1185">Reference proteome</keyword>
<sequence>MSREGSETRRRILDAAWELLEAPEGGEVRMSDIARAAGVSRQAVYLHFPTRAELLVAVTRHVDAVKGVDARLAASRAAGSGEARLDAFVAAWGGYIPEIHGVARALIALGRTDAAARAAWEGRLAAIREGCHAAVAALARDGRLAPGQSVEEATDLLSAILSVHNWEHLTRVCGWSQELYLRRIGALARQAMLAPPPG</sequence>
<feature type="DNA-binding region" description="H-T-H motif" evidence="4">
    <location>
        <begin position="29"/>
        <end position="48"/>
    </location>
</feature>
<dbReference type="RefSeq" id="WP_285672309.1">
    <property type="nucleotide sequence ID" value="NZ_BSYI01000020.1"/>
</dbReference>
<organism evidence="6 7">
    <name type="scientific">Paralimibaculum aggregatum</name>
    <dbReference type="NCBI Taxonomy" id="3036245"/>
    <lineage>
        <taxon>Bacteria</taxon>
        <taxon>Pseudomonadati</taxon>
        <taxon>Pseudomonadota</taxon>
        <taxon>Alphaproteobacteria</taxon>
        <taxon>Rhodobacterales</taxon>
        <taxon>Paracoccaceae</taxon>
        <taxon>Paralimibaculum</taxon>
    </lineage>
</organism>
<dbReference type="PRINTS" id="PR00455">
    <property type="entry name" value="HTHTETR"/>
</dbReference>
<dbReference type="PANTHER" id="PTHR30055:SF234">
    <property type="entry name" value="HTH-TYPE TRANSCRIPTIONAL REGULATOR BETI"/>
    <property type="match status" value="1"/>
</dbReference>
<reference evidence="6 7" key="1">
    <citation type="submission" date="2023-04" db="EMBL/GenBank/DDBJ databases">
        <title>Marinoamorphus aggregata gen. nov., sp. Nov., isolate from tissue of brittle star Ophioplocus japonicus.</title>
        <authorList>
            <person name="Kawano K."/>
            <person name="Sawayama S."/>
            <person name="Nakagawa S."/>
        </authorList>
    </citation>
    <scope>NUCLEOTIDE SEQUENCE [LARGE SCALE GENOMIC DNA]</scope>
    <source>
        <strain evidence="6 7">NKW23</strain>
    </source>
</reference>
<dbReference type="Pfam" id="PF00440">
    <property type="entry name" value="TetR_N"/>
    <property type="match status" value="1"/>
</dbReference>
<proteinExistence type="predicted"/>
<dbReference type="EMBL" id="BSYI01000020">
    <property type="protein sequence ID" value="GMG83514.1"/>
    <property type="molecule type" value="Genomic_DNA"/>
</dbReference>
<accession>A0ABQ6LMJ2</accession>
<dbReference type="InterPro" id="IPR001647">
    <property type="entry name" value="HTH_TetR"/>
</dbReference>
<dbReference type="Proteomes" id="UP001239909">
    <property type="component" value="Unassembled WGS sequence"/>
</dbReference>
<evidence type="ECO:0000256" key="3">
    <source>
        <dbReference type="ARBA" id="ARBA00023163"/>
    </source>
</evidence>